<dbReference type="OrthoDB" id="3145912at2759"/>
<evidence type="ECO:0000256" key="1">
    <source>
        <dbReference type="SAM" id="MobiDB-lite"/>
    </source>
</evidence>
<feature type="compositionally biased region" description="Polar residues" evidence="1">
    <location>
        <begin position="16"/>
        <end position="29"/>
    </location>
</feature>
<gene>
    <name evidence="2" type="ORF">AAE3_LOCUS2832</name>
</gene>
<dbReference type="EMBL" id="CACVBS010000030">
    <property type="protein sequence ID" value="CAA7260809.1"/>
    <property type="molecule type" value="Genomic_DNA"/>
</dbReference>
<comment type="caution">
    <text evidence="2">The sequence shown here is derived from an EMBL/GenBank/DDBJ whole genome shotgun (WGS) entry which is preliminary data.</text>
</comment>
<accession>A0A8S0XFC6</accession>
<feature type="region of interest" description="Disordered" evidence="1">
    <location>
        <begin position="1"/>
        <end position="30"/>
    </location>
</feature>
<protein>
    <submittedName>
        <fullName evidence="2">Uncharacterized protein</fullName>
    </submittedName>
</protein>
<evidence type="ECO:0000313" key="2">
    <source>
        <dbReference type="EMBL" id="CAA7260809.1"/>
    </source>
</evidence>
<keyword evidence="3" id="KW-1185">Reference proteome</keyword>
<sequence>MVSPTRDATCDVHAATSVTPQQRDFSSTRTTRKPLRFHFQNGKSPGFKMGFEYSTKRRRSSKQKENTARALQIAQARRRGGQISPEATSQKHFSVILSPDLLRQILELVVDEHGRKYGPKLLLVSRSAYEWIRPMLYRVIVQFVNPHFESPTETNLPPSSVDVKLEDVGKFAEHLLVGGSRNAEEVNRILEASPNVFNLAIWSEKSLRRFLPHLRRLSPRQLSANIDSMDPEDFQGPAFSNLTHLDVVGWNDEPWSTWKQLVTLPKLTHLSINCPVASQVVLDLLSECKHLQVLVILKRGSDWLEMKCLQPNAYENAYKTIDDHRLVLLDQTPAGDVSQDWINGARGEMNVWTFAEKISYARKHKMFSDCSQRSFSAKPWDSMQATFGTGLRMM</sequence>
<organism evidence="2 3">
    <name type="scientific">Cyclocybe aegerita</name>
    <name type="common">Black poplar mushroom</name>
    <name type="synonym">Agrocybe aegerita</name>
    <dbReference type="NCBI Taxonomy" id="1973307"/>
    <lineage>
        <taxon>Eukaryota</taxon>
        <taxon>Fungi</taxon>
        <taxon>Dikarya</taxon>
        <taxon>Basidiomycota</taxon>
        <taxon>Agaricomycotina</taxon>
        <taxon>Agaricomycetes</taxon>
        <taxon>Agaricomycetidae</taxon>
        <taxon>Agaricales</taxon>
        <taxon>Agaricineae</taxon>
        <taxon>Bolbitiaceae</taxon>
        <taxon>Cyclocybe</taxon>
    </lineage>
</organism>
<proteinExistence type="predicted"/>
<dbReference type="AlphaFoldDB" id="A0A8S0XFC6"/>
<dbReference type="InterPro" id="IPR032675">
    <property type="entry name" value="LRR_dom_sf"/>
</dbReference>
<evidence type="ECO:0000313" key="3">
    <source>
        <dbReference type="Proteomes" id="UP000467700"/>
    </source>
</evidence>
<name>A0A8S0XFC6_CYCAE</name>
<dbReference type="SUPFAM" id="SSF52047">
    <property type="entry name" value="RNI-like"/>
    <property type="match status" value="1"/>
</dbReference>
<dbReference type="Gene3D" id="3.80.10.10">
    <property type="entry name" value="Ribonuclease Inhibitor"/>
    <property type="match status" value="1"/>
</dbReference>
<dbReference type="Proteomes" id="UP000467700">
    <property type="component" value="Unassembled WGS sequence"/>
</dbReference>
<reference evidence="2 3" key="1">
    <citation type="submission" date="2020-01" db="EMBL/GenBank/DDBJ databases">
        <authorList>
            <person name="Gupta K D."/>
        </authorList>
    </citation>
    <scope>NUCLEOTIDE SEQUENCE [LARGE SCALE GENOMIC DNA]</scope>
</reference>